<dbReference type="OrthoDB" id="198812at2"/>
<evidence type="ECO:0000313" key="1">
    <source>
        <dbReference type="EMBL" id="TCB94561.1"/>
    </source>
</evidence>
<reference evidence="1 2" key="1">
    <citation type="submission" date="2019-02" db="EMBL/GenBank/DDBJ databases">
        <title>The draft genome of Enterobacter spp. strains.</title>
        <authorList>
            <person name="Wang C."/>
            <person name="Feng Y."/>
            <person name="Zong Z."/>
        </authorList>
    </citation>
    <scope>NUCLEOTIDE SEQUENCE [LARGE SCALE GENOMIC DNA]</scope>
    <source>
        <strain evidence="1 2">WCHEW120002</strain>
    </source>
</reference>
<dbReference type="RefSeq" id="WP_131632156.1">
    <property type="nucleotide sequence ID" value="NZ_SJOO01000001.1"/>
</dbReference>
<accession>A0A4R0GH00</accession>
<proteinExistence type="predicted"/>
<organism evidence="1 2">
    <name type="scientific">Enterobacter wuhouensis</name>
    <dbReference type="NCBI Taxonomy" id="2529381"/>
    <lineage>
        <taxon>Bacteria</taxon>
        <taxon>Pseudomonadati</taxon>
        <taxon>Pseudomonadota</taxon>
        <taxon>Gammaproteobacteria</taxon>
        <taxon>Enterobacterales</taxon>
        <taxon>Enterobacteriaceae</taxon>
        <taxon>Enterobacter</taxon>
    </lineage>
</organism>
<protein>
    <submittedName>
        <fullName evidence="1">Uncharacterized protein</fullName>
    </submittedName>
</protein>
<evidence type="ECO:0000313" key="2">
    <source>
        <dbReference type="Proteomes" id="UP000291424"/>
    </source>
</evidence>
<dbReference type="AlphaFoldDB" id="A0A4R0GH00"/>
<dbReference type="Proteomes" id="UP000291424">
    <property type="component" value="Unassembled WGS sequence"/>
</dbReference>
<gene>
    <name evidence="1" type="ORF">E0L20_00325</name>
</gene>
<sequence>MSLTHDELCQIAYSFLKRNGFKICFHDRFVAVTSTGEQPDAMGFRNFASCLIEAKCSRADLLADRKKRFRQNPELGMGDWRFFISEPGIITVDDLPAGWGLLHVVNGKVRKVHGWPAGNCCWGSPEDKPFTGNKQVECDYMLSALRRMELRGHLNEIYDGVIVNKPEGNAA</sequence>
<dbReference type="EMBL" id="SJOO01000001">
    <property type="protein sequence ID" value="TCB94561.1"/>
    <property type="molecule type" value="Genomic_DNA"/>
</dbReference>
<name>A0A4R0GH00_9ENTR</name>
<comment type="caution">
    <text evidence="1">The sequence shown here is derived from an EMBL/GenBank/DDBJ whole genome shotgun (WGS) entry which is preliminary data.</text>
</comment>